<sequence length="215" mass="26032">MLAARKQRLQTFARWRRQMNVHERIRENEQLAILEREMPRFINMTMPVFLLRPEMERKLHQFLQTADQQRISSKQFFKKSGHDQGRFYQNELLVFIKYLRRQGFDLNGHEALFAHVLLNHLAISNLQRMQKRYGGLALRGDSLTDVFDRYLHLVDEKDYTSVGHLEYLRQTLVSKRIVPVTMSQNKLKRQLKQYEKNHEDLQIYKFEKRLQKNTN</sequence>
<dbReference type="OrthoDB" id="2964138at2"/>
<accession>A0A514LDU2</accession>
<dbReference type="EMBL" id="CP035485">
    <property type="protein sequence ID" value="QDI90023.1"/>
    <property type="molecule type" value="Genomic_DNA"/>
</dbReference>
<dbReference type="Proteomes" id="UP000319756">
    <property type="component" value="Chromosome"/>
</dbReference>
<dbReference type="AlphaFoldDB" id="A0A514LDU2"/>
<evidence type="ECO:0000313" key="1">
    <source>
        <dbReference type="EMBL" id="QDI90023.1"/>
    </source>
</evidence>
<keyword evidence="2" id="KW-1185">Reference proteome</keyword>
<protein>
    <submittedName>
        <fullName evidence="1">Uncharacterized protein</fullName>
    </submittedName>
</protein>
<name>A0A514LDU2_9BACI</name>
<dbReference type="KEGG" id="sale:EPH95_01570"/>
<gene>
    <name evidence="1" type="ORF">EPH95_01570</name>
</gene>
<organism evidence="1 2">
    <name type="scientific">Salicibibacter halophilus</name>
    <dbReference type="NCBI Taxonomy" id="2502791"/>
    <lineage>
        <taxon>Bacteria</taxon>
        <taxon>Bacillati</taxon>
        <taxon>Bacillota</taxon>
        <taxon>Bacilli</taxon>
        <taxon>Bacillales</taxon>
        <taxon>Bacillaceae</taxon>
        <taxon>Salicibibacter</taxon>
    </lineage>
</organism>
<dbReference type="RefSeq" id="WP_142086749.1">
    <property type="nucleotide sequence ID" value="NZ_CP035485.1"/>
</dbReference>
<proteinExistence type="predicted"/>
<reference evidence="2" key="1">
    <citation type="submission" date="2019-01" db="EMBL/GenBank/DDBJ databases">
        <title>Genomic analysis of Salicibibacter sp. NKC3-5.</title>
        <authorList>
            <person name="Oh Y.J."/>
        </authorList>
    </citation>
    <scope>NUCLEOTIDE SEQUENCE [LARGE SCALE GENOMIC DNA]</scope>
    <source>
        <strain evidence="2">NKC3-5</strain>
    </source>
</reference>
<evidence type="ECO:0000313" key="2">
    <source>
        <dbReference type="Proteomes" id="UP000319756"/>
    </source>
</evidence>